<feature type="domain" description="Peptidase M12A" evidence="3">
    <location>
        <begin position="58"/>
        <end position="255"/>
    </location>
</feature>
<evidence type="ECO:0000259" key="3">
    <source>
        <dbReference type="PROSITE" id="PS51864"/>
    </source>
</evidence>
<comment type="caution">
    <text evidence="1">Lacks conserved residue(s) required for the propagation of feature annotation.</text>
</comment>
<evidence type="ECO:0000256" key="2">
    <source>
        <dbReference type="RuleBase" id="RU361183"/>
    </source>
</evidence>
<dbReference type="SMART" id="SM00235">
    <property type="entry name" value="ZnMc"/>
    <property type="match status" value="1"/>
</dbReference>
<keyword evidence="1 2" id="KW-0378">Hydrolase</keyword>
<dbReference type="Pfam" id="PF01400">
    <property type="entry name" value="Astacin"/>
    <property type="match status" value="1"/>
</dbReference>
<dbReference type="GO" id="GO:0004222">
    <property type="term" value="F:metalloendopeptidase activity"/>
    <property type="evidence" value="ECO:0007669"/>
    <property type="project" value="UniProtKB-UniRule"/>
</dbReference>
<dbReference type="EMBL" id="CAXKWB010015775">
    <property type="protein sequence ID" value="CAL4114407.1"/>
    <property type="molecule type" value="Genomic_DNA"/>
</dbReference>
<dbReference type="InterPro" id="IPR001506">
    <property type="entry name" value="Peptidase_M12A"/>
</dbReference>
<keyword evidence="5" id="KW-1185">Reference proteome</keyword>
<feature type="chain" id="PRO_5043089954" description="Metalloendopeptidase" evidence="2">
    <location>
        <begin position="24"/>
        <end position="262"/>
    </location>
</feature>
<feature type="active site" evidence="1">
    <location>
        <position position="149"/>
    </location>
</feature>
<dbReference type="GO" id="GO:0006508">
    <property type="term" value="P:proteolysis"/>
    <property type="evidence" value="ECO:0007669"/>
    <property type="project" value="UniProtKB-KW"/>
</dbReference>
<dbReference type="PRINTS" id="PR00480">
    <property type="entry name" value="ASTACIN"/>
</dbReference>
<gene>
    <name evidence="4" type="ORF">MNOR_LOCUS20418</name>
</gene>
<feature type="non-terminal residue" evidence="4">
    <location>
        <position position="1"/>
    </location>
</feature>
<organism evidence="4 5">
    <name type="scientific">Meganyctiphanes norvegica</name>
    <name type="common">Northern krill</name>
    <name type="synonym">Thysanopoda norvegica</name>
    <dbReference type="NCBI Taxonomy" id="48144"/>
    <lineage>
        <taxon>Eukaryota</taxon>
        <taxon>Metazoa</taxon>
        <taxon>Ecdysozoa</taxon>
        <taxon>Arthropoda</taxon>
        <taxon>Crustacea</taxon>
        <taxon>Multicrustacea</taxon>
        <taxon>Malacostraca</taxon>
        <taxon>Eumalacostraca</taxon>
        <taxon>Eucarida</taxon>
        <taxon>Euphausiacea</taxon>
        <taxon>Euphausiidae</taxon>
        <taxon>Meganyctiphanes</taxon>
    </lineage>
</organism>
<dbReference type="EC" id="3.4.24.-" evidence="2"/>
<comment type="caution">
    <text evidence="4">The sequence shown here is derived from an EMBL/GenBank/DDBJ whole genome shotgun (WGS) entry which is preliminary data.</text>
</comment>
<reference evidence="4 5" key="1">
    <citation type="submission" date="2024-05" db="EMBL/GenBank/DDBJ databases">
        <authorList>
            <person name="Wallberg A."/>
        </authorList>
    </citation>
    <scope>NUCLEOTIDE SEQUENCE [LARGE SCALE GENOMIC DNA]</scope>
</reference>
<keyword evidence="1 2" id="KW-0482">Metalloprotease</keyword>
<dbReference type="FunFam" id="3.40.390.10:FF:000142">
    <property type="entry name" value="Astacin"/>
    <property type="match status" value="1"/>
</dbReference>
<dbReference type="SUPFAM" id="SSF55486">
    <property type="entry name" value="Metalloproteases ('zincins'), catalytic domain"/>
    <property type="match status" value="1"/>
</dbReference>
<accession>A0AAV2R6Z7</accession>
<keyword evidence="1 2" id="KW-0645">Protease</keyword>
<sequence>RPTAKLHFVNPLLLLCIMGTALAAPSQGPLAALKLRNPGMFQGDIAGIAGVKPGEEKNAIAGDEYLWSNGIVPYEIQAESSAHSTIQSAMTELEQKTCIKFVERTTESDYIYITSSSSGCWSYVGSYGGGQEVSLDRNGCIYHGTAIHELMHAIGFYHEHTRTDRDTKVQILYENIMAGMSSNFDLDTYSRNVGEAYNYDSIMHYGAYSFSVQWGVLETIHVLENGASISDPYDKAHMQQSDANQINNLYVNECAAREAANL</sequence>
<protein>
    <recommendedName>
        <fullName evidence="2">Metalloendopeptidase</fullName>
        <ecNumber evidence="2">3.4.24.-</ecNumber>
    </recommendedName>
</protein>
<dbReference type="Gene3D" id="3.40.390.10">
    <property type="entry name" value="Collagenase (Catalytic Domain)"/>
    <property type="match status" value="1"/>
</dbReference>
<keyword evidence="1 2" id="KW-0479">Metal-binding</keyword>
<feature type="binding site" evidence="1">
    <location>
        <position position="152"/>
    </location>
    <ligand>
        <name>Zn(2+)</name>
        <dbReference type="ChEBI" id="CHEBI:29105"/>
        <note>catalytic</note>
    </ligand>
</feature>
<keyword evidence="2" id="KW-0732">Signal</keyword>
<dbReference type="PROSITE" id="PS51864">
    <property type="entry name" value="ASTACIN"/>
    <property type="match status" value="1"/>
</dbReference>
<comment type="cofactor">
    <cofactor evidence="1 2">
        <name>Zn(2+)</name>
        <dbReference type="ChEBI" id="CHEBI:29105"/>
    </cofactor>
    <text evidence="1 2">Binds 1 zinc ion per subunit.</text>
</comment>
<dbReference type="InterPro" id="IPR024079">
    <property type="entry name" value="MetalloPept_cat_dom_sf"/>
</dbReference>
<dbReference type="Proteomes" id="UP001497623">
    <property type="component" value="Unassembled WGS sequence"/>
</dbReference>
<dbReference type="PANTHER" id="PTHR10127">
    <property type="entry name" value="DISCOIDIN, CUB, EGF, LAMININ , AND ZINC METALLOPROTEASE DOMAIN CONTAINING"/>
    <property type="match status" value="1"/>
</dbReference>
<evidence type="ECO:0000313" key="5">
    <source>
        <dbReference type="Proteomes" id="UP001497623"/>
    </source>
</evidence>
<dbReference type="CDD" id="cd04280">
    <property type="entry name" value="ZnMc_astacin_like"/>
    <property type="match status" value="1"/>
</dbReference>
<feature type="binding site" evidence="1">
    <location>
        <position position="148"/>
    </location>
    <ligand>
        <name>Zn(2+)</name>
        <dbReference type="ChEBI" id="CHEBI:29105"/>
        <note>catalytic</note>
    </ligand>
</feature>
<proteinExistence type="predicted"/>
<keyword evidence="1 2" id="KW-0862">Zinc</keyword>
<dbReference type="PANTHER" id="PTHR10127:SF883">
    <property type="entry name" value="ZINC METALLOPROTEINASE NAS-8"/>
    <property type="match status" value="1"/>
</dbReference>
<feature type="binding site" evidence="1">
    <location>
        <position position="158"/>
    </location>
    <ligand>
        <name>Zn(2+)</name>
        <dbReference type="ChEBI" id="CHEBI:29105"/>
        <note>catalytic</note>
    </ligand>
</feature>
<dbReference type="AlphaFoldDB" id="A0AAV2R6Z7"/>
<dbReference type="InterPro" id="IPR006026">
    <property type="entry name" value="Peptidase_Metallo"/>
</dbReference>
<evidence type="ECO:0000313" key="4">
    <source>
        <dbReference type="EMBL" id="CAL4114407.1"/>
    </source>
</evidence>
<name>A0AAV2R6Z7_MEGNR</name>
<evidence type="ECO:0000256" key="1">
    <source>
        <dbReference type="PROSITE-ProRule" id="PRU01211"/>
    </source>
</evidence>
<feature type="signal peptide" evidence="2">
    <location>
        <begin position="1"/>
        <end position="23"/>
    </location>
</feature>
<dbReference type="InterPro" id="IPR034035">
    <property type="entry name" value="Astacin-like_dom"/>
</dbReference>
<dbReference type="GO" id="GO:0008270">
    <property type="term" value="F:zinc ion binding"/>
    <property type="evidence" value="ECO:0007669"/>
    <property type="project" value="UniProtKB-UniRule"/>
</dbReference>